<evidence type="ECO:0000256" key="1">
    <source>
        <dbReference type="ARBA" id="ARBA00022737"/>
    </source>
</evidence>
<dbReference type="InterPro" id="IPR011990">
    <property type="entry name" value="TPR-like_helical_dom_sf"/>
</dbReference>
<reference evidence="2" key="1">
    <citation type="submission" date="2021-02" db="EMBL/GenBank/DDBJ databases">
        <authorList>
            <person name="Dougan E. K."/>
            <person name="Rhodes N."/>
            <person name="Thang M."/>
            <person name="Chan C."/>
        </authorList>
    </citation>
    <scope>NUCLEOTIDE SEQUENCE</scope>
</reference>
<sequence length="207" mass="22341">ESNLIAVNAAATACEKAAEWRWALRGMHGLREAGLRPDSITCNAFLAACGNASLWEQPIALLRETRTDIVSHNCAIKACDTLEQWQRALSLLADLPSALEGRKLADAVTHTVAISASQKQTRWQSGLFIWDIEHGREATVTTCNSALAGCADAARWQEAVYFTCGLALAANGNMYLSSCVKFGSGQCDWDERDNLIEHLAQFAGGAA</sequence>
<evidence type="ECO:0000313" key="2">
    <source>
        <dbReference type="EMBL" id="CAE7488295.1"/>
    </source>
</evidence>
<dbReference type="PANTHER" id="PTHR47447:SF21">
    <property type="entry name" value="PENTACOTRIPEPTIDE-REPEAT REGION OF PRORP DOMAIN-CONTAINING PROTEIN"/>
    <property type="match status" value="1"/>
</dbReference>
<protein>
    <recommendedName>
        <fullName evidence="4">Pentatricopeptide repeat-containing protein, chloroplastic</fullName>
    </recommendedName>
</protein>
<feature type="non-terminal residue" evidence="2">
    <location>
        <position position="207"/>
    </location>
</feature>
<comment type="caution">
    <text evidence="2">The sequence shown here is derived from an EMBL/GenBank/DDBJ whole genome shotgun (WGS) entry which is preliminary data.</text>
</comment>
<dbReference type="PANTHER" id="PTHR47447">
    <property type="entry name" value="OS03G0856100 PROTEIN"/>
    <property type="match status" value="1"/>
</dbReference>
<dbReference type="OrthoDB" id="442572at2759"/>
<dbReference type="Proteomes" id="UP000601435">
    <property type="component" value="Unassembled WGS sequence"/>
</dbReference>
<dbReference type="EMBL" id="CAJNJA010022197">
    <property type="protein sequence ID" value="CAE7488295.1"/>
    <property type="molecule type" value="Genomic_DNA"/>
</dbReference>
<keyword evidence="1" id="KW-0677">Repeat</keyword>
<accession>A0A812SJL5</accession>
<name>A0A812SJL5_9DINO</name>
<dbReference type="Gene3D" id="1.25.40.10">
    <property type="entry name" value="Tetratricopeptide repeat domain"/>
    <property type="match status" value="1"/>
</dbReference>
<proteinExistence type="predicted"/>
<evidence type="ECO:0000313" key="3">
    <source>
        <dbReference type="Proteomes" id="UP000601435"/>
    </source>
</evidence>
<organism evidence="2 3">
    <name type="scientific">Symbiodinium necroappetens</name>
    <dbReference type="NCBI Taxonomy" id="1628268"/>
    <lineage>
        <taxon>Eukaryota</taxon>
        <taxon>Sar</taxon>
        <taxon>Alveolata</taxon>
        <taxon>Dinophyceae</taxon>
        <taxon>Suessiales</taxon>
        <taxon>Symbiodiniaceae</taxon>
        <taxon>Symbiodinium</taxon>
    </lineage>
</organism>
<evidence type="ECO:0008006" key="4">
    <source>
        <dbReference type="Google" id="ProtNLM"/>
    </source>
</evidence>
<gene>
    <name evidence="2" type="ORF">SNEC2469_LOCUS13885</name>
</gene>
<dbReference type="AlphaFoldDB" id="A0A812SJL5"/>
<keyword evidence="3" id="KW-1185">Reference proteome</keyword>